<reference evidence="2 3" key="1">
    <citation type="journal article" date="2020" name="Fungal Divers.">
        <title>Resolving the Mortierellaceae phylogeny through synthesis of multi-gene phylogenetics and phylogenomics.</title>
        <authorList>
            <person name="Vandepol N."/>
            <person name="Liber J."/>
            <person name="Desiro A."/>
            <person name="Na H."/>
            <person name="Kennedy M."/>
            <person name="Barry K."/>
            <person name="Grigoriev I.V."/>
            <person name="Miller A.N."/>
            <person name="O'Donnell K."/>
            <person name="Stajich J.E."/>
            <person name="Bonito G."/>
        </authorList>
    </citation>
    <scope>NUCLEOTIDE SEQUENCE [LARGE SCALE GENOMIC DNA]</scope>
    <source>
        <strain evidence="2 3">AD045</strain>
    </source>
</reference>
<sequence length="145" mass="16620">MLFDAQTDSFDKSLNLIVSNLIKSDEMEPYQDLHFESITISKLEIPEHNGDDTILDFDTDDDQVKALYFFRTSPPSSSSYYNRVFQVPRAVSRALILTSALYAFLLPFIIRFRDASGDDSWAKNVTQDDISKLVHPDEFIDIKSI</sequence>
<dbReference type="EMBL" id="JAAAIM010000221">
    <property type="protein sequence ID" value="KAG0291878.1"/>
    <property type="molecule type" value="Genomic_DNA"/>
</dbReference>
<accession>A0ABQ7K6X8</accession>
<evidence type="ECO:0000256" key="1">
    <source>
        <dbReference type="SAM" id="Phobius"/>
    </source>
</evidence>
<organism evidence="2 3">
    <name type="scientific">Linnemannia gamsii</name>
    <dbReference type="NCBI Taxonomy" id="64522"/>
    <lineage>
        <taxon>Eukaryota</taxon>
        <taxon>Fungi</taxon>
        <taxon>Fungi incertae sedis</taxon>
        <taxon>Mucoromycota</taxon>
        <taxon>Mortierellomycotina</taxon>
        <taxon>Mortierellomycetes</taxon>
        <taxon>Mortierellales</taxon>
        <taxon>Mortierellaceae</taxon>
        <taxon>Linnemannia</taxon>
    </lineage>
</organism>
<evidence type="ECO:0000313" key="3">
    <source>
        <dbReference type="Proteomes" id="UP001194696"/>
    </source>
</evidence>
<name>A0ABQ7K6X8_9FUNG</name>
<comment type="caution">
    <text evidence="2">The sequence shown here is derived from an EMBL/GenBank/DDBJ whole genome shotgun (WGS) entry which is preliminary data.</text>
</comment>
<keyword evidence="3" id="KW-1185">Reference proteome</keyword>
<evidence type="ECO:0000313" key="2">
    <source>
        <dbReference type="EMBL" id="KAG0291878.1"/>
    </source>
</evidence>
<gene>
    <name evidence="2" type="ORF">BGZ96_004780</name>
</gene>
<keyword evidence="1" id="KW-0472">Membrane</keyword>
<protein>
    <submittedName>
        <fullName evidence="2">Uncharacterized protein</fullName>
    </submittedName>
</protein>
<proteinExistence type="predicted"/>
<keyword evidence="1" id="KW-1133">Transmembrane helix</keyword>
<feature type="transmembrane region" description="Helical" evidence="1">
    <location>
        <begin position="90"/>
        <end position="110"/>
    </location>
</feature>
<keyword evidence="1" id="KW-0812">Transmembrane</keyword>
<dbReference type="Proteomes" id="UP001194696">
    <property type="component" value="Unassembled WGS sequence"/>
</dbReference>